<dbReference type="Proteomes" id="UP000611945">
    <property type="component" value="Unassembled WGS sequence"/>
</dbReference>
<dbReference type="EMBL" id="JACSQG010000002">
    <property type="protein sequence ID" value="MBD7976811.1"/>
    <property type="molecule type" value="Genomic_DNA"/>
</dbReference>
<organism evidence="1 2">
    <name type="scientific">Serpens gallinarum</name>
    <dbReference type="NCBI Taxonomy" id="2763075"/>
    <lineage>
        <taxon>Bacteria</taxon>
        <taxon>Pseudomonadati</taxon>
        <taxon>Pseudomonadota</taxon>
        <taxon>Gammaproteobacteria</taxon>
        <taxon>Pseudomonadales</taxon>
        <taxon>Pseudomonadaceae</taxon>
        <taxon>Pseudomonas</taxon>
    </lineage>
</organism>
<protein>
    <submittedName>
        <fullName evidence="1">Site-specific integrase</fullName>
    </submittedName>
</protein>
<sequence>MGKGESRFTLSKIRNYLFHQLVIDTHDIAAAGMLSGVRVPSAQTPQYYLQPSANHLRRLYVASLERVLQLVYACAGLAYEPAKVEEIDQEGSVGATHCLLPETISVNVKALASILRKKPSSGLVDQIAWHNAYTLWVVQMFMLSTGCRAIRNPLRYVDEFDPLLGIGAIADKDSGDRHMSRLVCLPAMLHRQLVQYFAHCAAITKDFISSASLEEDDRWSRGFFLSFSESGTRRVEIRPATIYQHMEQVAGYHPHRINAYRKFLRTELFERGCPAEALGAFMGHWLRGEEPQDNYASFCPVAYAEVIGEWITHLLESLGWYAQGSRWAGK</sequence>
<proteinExistence type="predicted"/>
<evidence type="ECO:0000313" key="1">
    <source>
        <dbReference type="EMBL" id="MBD7976811.1"/>
    </source>
</evidence>
<gene>
    <name evidence="1" type="ORF">H9642_06360</name>
</gene>
<keyword evidence="2" id="KW-1185">Reference proteome</keyword>
<reference evidence="1 2" key="1">
    <citation type="submission" date="2020-08" db="EMBL/GenBank/DDBJ databases">
        <title>A Genomic Blueprint of the Chicken Gut Microbiome.</title>
        <authorList>
            <person name="Gilroy R."/>
            <person name="Ravi A."/>
            <person name="Getino M."/>
            <person name="Pursley I."/>
            <person name="Horton D.L."/>
            <person name="Alikhan N.-F."/>
            <person name="Baker D."/>
            <person name="Gharbi K."/>
            <person name="Hall N."/>
            <person name="Watson M."/>
            <person name="Adriaenssens E.M."/>
            <person name="Foster-Nyarko E."/>
            <person name="Jarju S."/>
            <person name="Secka A."/>
            <person name="Antonio M."/>
            <person name="Oren A."/>
            <person name="Chaudhuri R."/>
            <person name="La Ragione R.M."/>
            <person name="Hildebrand F."/>
            <person name="Pallen M.J."/>
        </authorList>
    </citation>
    <scope>NUCLEOTIDE SEQUENCE [LARGE SCALE GENOMIC DNA]</scope>
    <source>
        <strain evidence="1 2">Sa2CUA2</strain>
    </source>
</reference>
<accession>A0ABR8TM17</accession>
<name>A0ABR8TM17_9PSED</name>
<evidence type="ECO:0000313" key="2">
    <source>
        <dbReference type="Proteomes" id="UP000611945"/>
    </source>
</evidence>
<comment type="caution">
    <text evidence="1">The sequence shown here is derived from an EMBL/GenBank/DDBJ whole genome shotgun (WGS) entry which is preliminary data.</text>
</comment>